<name>A0A5D4SGF4_9BACI</name>
<comment type="similarity">
    <text evidence="1">Belongs to the PspA/Vipp/IM30 family.</text>
</comment>
<keyword evidence="2" id="KW-0175">Coiled coil</keyword>
<dbReference type="EMBL" id="VTES01000005">
    <property type="protein sequence ID" value="TYS62259.1"/>
    <property type="molecule type" value="Genomic_DNA"/>
</dbReference>
<comment type="caution">
    <text evidence="3">The sequence shown here is derived from an EMBL/GenBank/DDBJ whole genome shotgun (WGS) entry which is preliminary data.</text>
</comment>
<evidence type="ECO:0000256" key="2">
    <source>
        <dbReference type="SAM" id="Coils"/>
    </source>
</evidence>
<dbReference type="AlphaFoldDB" id="A0A5D4SGF4"/>
<evidence type="ECO:0000256" key="1">
    <source>
        <dbReference type="ARBA" id="ARBA00043985"/>
    </source>
</evidence>
<feature type="coiled-coil region" evidence="2">
    <location>
        <begin position="122"/>
        <end position="149"/>
    </location>
</feature>
<dbReference type="PANTHER" id="PTHR31088">
    <property type="entry name" value="MEMBRANE-ASSOCIATED PROTEIN VIPP1, CHLOROPLASTIC"/>
    <property type="match status" value="1"/>
</dbReference>
<proteinExistence type="inferred from homology"/>
<sequence>MGVLKRMKRIVTADLHDAVDKMENPISLLKQYIREVEEQLEKGKQAMAQQYAVEQKYSLLIASEQETAEKRNRQAELAVSKGEEDIAKLALQEKIVSERKLSVYVQQYEMIQEKTNELAGQLEWLHQQYEELKLKKNELAARYQAAAAIRNIQESTVSFKAEQALSGFARMEEKVLEQESYIKAGRLLSANAFKPSVSPYLADEVELELEKLKTKG</sequence>
<dbReference type="PANTHER" id="PTHR31088:SF6">
    <property type="entry name" value="PHAGE SHOCK PROTEIN A"/>
    <property type="match status" value="1"/>
</dbReference>
<dbReference type="Pfam" id="PF04012">
    <property type="entry name" value="PspA_IM30"/>
    <property type="match status" value="1"/>
</dbReference>
<dbReference type="Proteomes" id="UP000323732">
    <property type="component" value="Unassembled WGS sequence"/>
</dbReference>
<dbReference type="GeneID" id="97347736"/>
<dbReference type="RefSeq" id="WP_148950616.1">
    <property type="nucleotide sequence ID" value="NZ_CP160000.1"/>
</dbReference>
<evidence type="ECO:0000313" key="4">
    <source>
        <dbReference type="Proteomes" id="UP000323732"/>
    </source>
</evidence>
<organism evidence="3 4">
    <name type="scientific">Bacillus infantis</name>
    <dbReference type="NCBI Taxonomy" id="324767"/>
    <lineage>
        <taxon>Bacteria</taxon>
        <taxon>Bacillati</taxon>
        <taxon>Bacillota</taxon>
        <taxon>Bacilli</taxon>
        <taxon>Bacillales</taxon>
        <taxon>Bacillaceae</taxon>
        <taxon>Bacillus</taxon>
    </lineage>
</organism>
<evidence type="ECO:0000313" key="3">
    <source>
        <dbReference type="EMBL" id="TYS62259.1"/>
    </source>
</evidence>
<accession>A0A5D4SGF4</accession>
<protein>
    <submittedName>
        <fullName evidence="3">PspA/IM30 family protein</fullName>
    </submittedName>
</protein>
<dbReference type="InterPro" id="IPR007157">
    <property type="entry name" value="PspA_VIPP1"/>
</dbReference>
<reference evidence="3 4" key="1">
    <citation type="submission" date="2019-08" db="EMBL/GenBank/DDBJ databases">
        <title>Bacillus genomes from the desert of Cuatro Cienegas, Coahuila.</title>
        <authorList>
            <person name="Olmedo-Alvarez G."/>
        </authorList>
    </citation>
    <scope>NUCLEOTIDE SEQUENCE [LARGE SCALE GENOMIC DNA]</scope>
    <source>
        <strain evidence="3 4">CH37_1T</strain>
    </source>
</reference>
<gene>
    <name evidence="3" type="ORF">FZD47_19525</name>
</gene>